<dbReference type="AlphaFoldDB" id="A0A813D4Q2"/>
<organism evidence="1 3">
    <name type="scientific">Polarella glacialis</name>
    <name type="common">Dinoflagellate</name>
    <dbReference type="NCBI Taxonomy" id="89957"/>
    <lineage>
        <taxon>Eukaryota</taxon>
        <taxon>Sar</taxon>
        <taxon>Alveolata</taxon>
        <taxon>Dinophyceae</taxon>
        <taxon>Suessiales</taxon>
        <taxon>Suessiaceae</taxon>
        <taxon>Polarella</taxon>
    </lineage>
</organism>
<evidence type="ECO:0000313" key="1">
    <source>
        <dbReference type="EMBL" id="CAE8582892.1"/>
    </source>
</evidence>
<accession>A0A813D4Q2</accession>
<gene>
    <name evidence="1" type="ORF">PGLA1383_LOCUS1881</name>
    <name evidence="2" type="ORF">PGLA2088_LOCUS3254</name>
</gene>
<feature type="non-terminal residue" evidence="1">
    <location>
        <position position="126"/>
    </location>
</feature>
<name>A0A813D4Q2_POLGL</name>
<reference evidence="1" key="1">
    <citation type="submission" date="2021-02" db="EMBL/GenBank/DDBJ databases">
        <authorList>
            <person name="Dougan E. K."/>
            <person name="Rhodes N."/>
            <person name="Thang M."/>
            <person name="Chan C."/>
        </authorList>
    </citation>
    <scope>NUCLEOTIDE SEQUENCE</scope>
</reference>
<keyword evidence="3" id="KW-1185">Reference proteome</keyword>
<dbReference type="EMBL" id="CAJNNV010000523">
    <property type="protein sequence ID" value="CAE8582892.1"/>
    <property type="molecule type" value="Genomic_DNA"/>
</dbReference>
<dbReference type="OrthoDB" id="419730at2759"/>
<dbReference type="EMBL" id="CAJNNW010002819">
    <property type="protein sequence ID" value="CAE8644668.1"/>
    <property type="molecule type" value="Genomic_DNA"/>
</dbReference>
<evidence type="ECO:0000313" key="3">
    <source>
        <dbReference type="Proteomes" id="UP000654075"/>
    </source>
</evidence>
<dbReference type="Proteomes" id="UP000654075">
    <property type="component" value="Unassembled WGS sequence"/>
</dbReference>
<evidence type="ECO:0000313" key="2">
    <source>
        <dbReference type="EMBL" id="CAE8644668.1"/>
    </source>
</evidence>
<sequence length="126" mass="14042">RGHAHVTLYFEAFEALAMTVYLRVLPKYGLQGDWDGVREMFAKTVSALRDTTVKKQHEEINSLLGLPRDAVLRPAQKVELLIYCPGGSSPQGPDPQLIEDDDGDEANEFLIEDEESGELRVLVPTC</sequence>
<comment type="caution">
    <text evidence="1">The sequence shown here is derived from an EMBL/GenBank/DDBJ whole genome shotgun (WGS) entry which is preliminary data.</text>
</comment>
<protein>
    <submittedName>
        <fullName evidence="1">Uncharacterized protein</fullName>
    </submittedName>
</protein>
<proteinExistence type="predicted"/>
<dbReference type="Proteomes" id="UP000626109">
    <property type="component" value="Unassembled WGS sequence"/>
</dbReference>